<gene>
    <name evidence="1" type="ORF">PYW08_015268</name>
</gene>
<dbReference type="Proteomes" id="UP001231649">
    <property type="component" value="Chromosome 7"/>
</dbReference>
<proteinExistence type="predicted"/>
<evidence type="ECO:0000313" key="1">
    <source>
        <dbReference type="EMBL" id="KAJ8726871.1"/>
    </source>
</evidence>
<dbReference type="EMBL" id="CM056783">
    <property type="protein sequence ID" value="KAJ8726871.1"/>
    <property type="molecule type" value="Genomic_DNA"/>
</dbReference>
<keyword evidence="2" id="KW-1185">Reference proteome</keyword>
<accession>A0ACC2QVP8</accession>
<protein>
    <submittedName>
        <fullName evidence="1">Uncharacterized protein</fullName>
    </submittedName>
</protein>
<sequence>MDTTQPAVPVEPPAYRPPEPPQIMRPTNQRYTDGQPTLIPRGEPILDKNGQPMQIQHGTILEPRGRDRHMNPPIIPVVVGYQMGPEPASTTCSYCQKQMVTRTEGKTTMKTHLMAVFFGMLCLWPCVFLTYHMDTFRNTDHYCPNCNAYIGSYVR</sequence>
<evidence type="ECO:0000313" key="2">
    <source>
        <dbReference type="Proteomes" id="UP001231649"/>
    </source>
</evidence>
<reference evidence="1" key="1">
    <citation type="submission" date="2023-03" db="EMBL/GenBank/DDBJ databases">
        <title>Chromosome-level genomes of two armyworms, Mythimna separata and Mythimna loreyi, provide insights into the biosynthesis and reception of sex pheromones.</title>
        <authorList>
            <person name="Zhao H."/>
        </authorList>
    </citation>
    <scope>NUCLEOTIDE SEQUENCE</scope>
    <source>
        <strain evidence="1">BeijingLab</strain>
    </source>
</reference>
<comment type="caution">
    <text evidence="1">The sequence shown here is derived from an EMBL/GenBank/DDBJ whole genome shotgun (WGS) entry which is preliminary data.</text>
</comment>
<organism evidence="1 2">
    <name type="scientific">Mythimna loreyi</name>
    <dbReference type="NCBI Taxonomy" id="667449"/>
    <lineage>
        <taxon>Eukaryota</taxon>
        <taxon>Metazoa</taxon>
        <taxon>Ecdysozoa</taxon>
        <taxon>Arthropoda</taxon>
        <taxon>Hexapoda</taxon>
        <taxon>Insecta</taxon>
        <taxon>Pterygota</taxon>
        <taxon>Neoptera</taxon>
        <taxon>Endopterygota</taxon>
        <taxon>Lepidoptera</taxon>
        <taxon>Glossata</taxon>
        <taxon>Ditrysia</taxon>
        <taxon>Noctuoidea</taxon>
        <taxon>Noctuidae</taxon>
        <taxon>Noctuinae</taxon>
        <taxon>Hadenini</taxon>
        <taxon>Mythimna</taxon>
    </lineage>
</organism>
<name>A0ACC2QVP8_9NEOP</name>